<comment type="caution">
    <text evidence="2">The sequence shown here is derived from an EMBL/GenBank/DDBJ whole genome shotgun (WGS) entry which is preliminary data.</text>
</comment>
<protein>
    <recommendedName>
        <fullName evidence="4">Arylsulfotransferase ASST</fullName>
    </recommendedName>
</protein>
<evidence type="ECO:0000313" key="2">
    <source>
        <dbReference type="EMBL" id="TKK69019.1"/>
    </source>
</evidence>
<dbReference type="Pfam" id="PF05935">
    <property type="entry name" value="Arylsulfotrans"/>
    <property type="match status" value="1"/>
</dbReference>
<keyword evidence="1" id="KW-0732">Signal</keyword>
<name>A0A4U3L3X9_9BACT</name>
<keyword evidence="3" id="KW-1185">Reference proteome</keyword>
<sequence>MKKTPLLLCLLLCISIGSFCQVSNKDSINNKDTSAKKATVPLRDRNMFGLHIPRGLKMNSDGLADGYIMYAVPNSSLVYLLNRRGDIVHQWKGNYPVLAAYLQDDGSLVQSALDPDFPVFGFGGPYGRIQKISWDSKMLWDFEYANKEHIVHHDFSVMPNGHILALAYEAEPYDDAIANGRKPDKTPKSGPWLEEIIEIEPQGKTDGNIVWEWHLRDHLIQDFDAKKANYGKVADHPELLDFNCKGVPLPPAITQDSMDILQAKGMADRNETADNRGADIFHFNAIKYNPGLDQIVFSSPNLNEIFIIDHSTTTKEAASHKGGRWGKGGDFLYRWGNPQNYQRGDSTDRQLFGQHDVRWIEKGMPGAGDLMVFNNHLPGEIDFSDMGNTGSNYSAVYEFTPPADKNGKYIIEKDKPFGPEKPVWVYMAPDTLSFFSSFISGAQRMPNGNTFIDEGARGRFFEVTREGKIVWEYLNPYRGDIRKPNGDPVSPVPMTYFSFRANFIPANHPGLANKKLEPLVPQPTPFILPPPGK</sequence>
<dbReference type="OrthoDB" id="264813at2"/>
<reference evidence="2 3" key="1">
    <citation type="submission" date="2019-05" db="EMBL/GenBank/DDBJ databases">
        <title>Panacibacter sp. strain 17mud1-8 Genome sequencing and assembly.</title>
        <authorList>
            <person name="Chhetri G."/>
        </authorList>
    </citation>
    <scope>NUCLEOTIDE SEQUENCE [LARGE SCALE GENOMIC DNA]</scope>
    <source>
        <strain evidence="2 3">17mud1-8</strain>
    </source>
</reference>
<dbReference type="Proteomes" id="UP000305848">
    <property type="component" value="Unassembled WGS sequence"/>
</dbReference>
<dbReference type="EMBL" id="SZQL01000006">
    <property type="protein sequence ID" value="TKK69019.1"/>
    <property type="molecule type" value="Genomic_DNA"/>
</dbReference>
<gene>
    <name evidence="2" type="ORF">FC093_10025</name>
</gene>
<feature type="signal peptide" evidence="1">
    <location>
        <begin position="1"/>
        <end position="20"/>
    </location>
</feature>
<dbReference type="PANTHER" id="PTHR35340:SF5">
    <property type="entry name" value="ASST-DOMAIN-CONTAINING PROTEIN"/>
    <property type="match status" value="1"/>
</dbReference>
<feature type="chain" id="PRO_5020827997" description="Arylsulfotransferase ASST" evidence="1">
    <location>
        <begin position="21"/>
        <end position="533"/>
    </location>
</feature>
<proteinExistence type="predicted"/>
<dbReference type="PANTHER" id="PTHR35340">
    <property type="entry name" value="PQQ ENZYME REPEAT PROTEIN-RELATED"/>
    <property type="match status" value="1"/>
</dbReference>
<dbReference type="InterPro" id="IPR010262">
    <property type="entry name" value="Arylsulfotransferase_bact"/>
</dbReference>
<dbReference type="RefSeq" id="WP_137261638.1">
    <property type="nucleotide sequence ID" value="NZ_SZQL01000006.1"/>
</dbReference>
<dbReference type="GO" id="GO:0004062">
    <property type="term" value="F:aryl sulfotransferase activity"/>
    <property type="evidence" value="ECO:0007669"/>
    <property type="project" value="InterPro"/>
</dbReference>
<evidence type="ECO:0000256" key="1">
    <source>
        <dbReference type="SAM" id="SignalP"/>
    </source>
</evidence>
<organism evidence="2 3">
    <name type="scientific">Ilyomonas limi</name>
    <dbReference type="NCBI Taxonomy" id="2575867"/>
    <lineage>
        <taxon>Bacteria</taxon>
        <taxon>Pseudomonadati</taxon>
        <taxon>Bacteroidota</taxon>
        <taxon>Chitinophagia</taxon>
        <taxon>Chitinophagales</taxon>
        <taxon>Chitinophagaceae</taxon>
        <taxon>Ilyomonas</taxon>
    </lineage>
</organism>
<evidence type="ECO:0000313" key="3">
    <source>
        <dbReference type="Proteomes" id="UP000305848"/>
    </source>
</evidence>
<accession>A0A4U3L3X9</accession>
<dbReference type="InterPro" id="IPR053143">
    <property type="entry name" value="Arylsulfate_ST"/>
</dbReference>
<dbReference type="AlphaFoldDB" id="A0A4U3L3X9"/>
<evidence type="ECO:0008006" key="4">
    <source>
        <dbReference type="Google" id="ProtNLM"/>
    </source>
</evidence>